<proteinExistence type="predicted"/>
<evidence type="ECO:0000313" key="4">
    <source>
        <dbReference type="RefSeq" id="XP_065724551.1"/>
    </source>
</evidence>
<protein>
    <submittedName>
        <fullName evidence="2 3">Uncharacterized protein LOC118879545 isoform X1</fullName>
    </submittedName>
</protein>
<dbReference type="Proteomes" id="UP001652628">
    <property type="component" value="Chromosome 3"/>
</dbReference>
<dbReference type="PANTHER" id="PTHR46169:SF29">
    <property type="entry name" value="DNA REPLICATION-RELATED ELEMENT FACTOR, ISOFORM A"/>
    <property type="match status" value="1"/>
</dbReference>
<accession>A0AB40DJS3</accession>
<evidence type="ECO:0000313" key="5">
    <source>
        <dbReference type="RefSeq" id="XP_065724552.1"/>
    </source>
</evidence>
<name>A0AB40DJS3_DROSZ</name>
<evidence type="ECO:0000313" key="2">
    <source>
        <dbReference type="RefSeq" id="XP_065724549.1"/>
    </source>
</evidence>
<dbReference type="SUPFAM" id="SSF53098">
    <property type="entry name" value="Ribonuclease H-like"/>
    <property type="match status" value="1"/>
</dbReference>
<dbReference type="InterPro" id="IPR012337">
    <property type="entry name" value="RNaseH-like_sf"/>
</dbReference>
<dbReference type="RefSeq" id="XP_065724550.1">
    <property type="nucleotide sequence ID" value="XM_065868478.1"/>
</dbReference>
<dbReference type="RefSeq" id="XP_065724551.1">
    <property type="nucleotide sequence ID" value="XM_065868479.1"/>
</dbReference>
<dbReference type="GeneID" id="118879545"/>
<gene>
    <name evidence="2 3 4 5" type="primary">LOC118879545</name>
</gene>
<keyword evidence="1" id="KW-1185">Reference proteome</keyword>
<evidence type="ECO:0000313" key="1">
    <source>
        <dbReference type="Proteomes" id="UP001652628"/>
    </source>
</evidence>
<organism evidence="1 3">
    <name type="scientific">Drosophila suzukii</name>
    <name type="common">Spotted-wing drosophila fruit fly</name>
    <dbReference type="NCBI Taxonomy" id="28584"/>
    <lineage>
        <taxon>Eukaryota</taxon>
        <taxon>Metazoa</taxon>
        <taxon>Ecdysozoa</taxon>
        <taxon>Arthropoda</taxon>
        <taxon>Hexapoda</taxon>
        <taxon>Insecta</taxon>
        <taxon>Pterygota</taxon>
        <taxon>Neoptera</taxon>
        <taxon>Endopterygota</taxon>
        <taxon>Diptera</taxon>
        <taxon>Brachycera</taxon>
        <taxon>Muscomorpha</taxon>
        <taxon>Ephydroidea</taxon>
        <taxon>Drosophilidae</taxon>
        <taxon>Drosophila</taxon>
        <taxon>Sophophora</taxon>
    </lineage>
</organism>
<dbReference type="AlphaFoldDB" id="A0AB40DJS3"/>
<reference evidence="2 3" key="1">
    <citation type="submission" date="2025-04" db="UniProtKB">
        <authorList>
            <consortium name="RefSeq"/>
        </authorList>
    </citation>
    <scope>IDENTIFICATION</scope>
    <source>
        <strain evidence="2 3">WT10</strain>
        <tissue evidence="2 3">Whole body</tissue>
    </source>
</reference>
<evidence type="ECO:0000313" key="3">
    <source>
        <dbReference type="RefSeq" id="XP_065724550.1"/>
    </source>
</evidence>
<dbReference type="GO" id="GO:0006357">
    <property type="term" value="P:regulation of transcription by RNA polymerase II"/>
    <property type="evidence" value="ECO:0007669"/>
    <property type="project" value="TreeGrafter"/>
</dbReference>
<dbReference type="InterPro" id="IPR052717">
    <property type="entry name" value="Vacuolar_transposase_reg"/>
</dbReference>
<dbReference type="GO" id="GO:0005634">
    <property type="term" value="C:nucleus"/>
    <property type="evidence" value="ECO:0007669"/>
    <property type="project" value="TreeGrafter"/>
</dbReference>
<sequence>MPPPKSNPHRKYFCFDILSNTSTCLIKKDDVNCGPQIKGNHGTNLAKHIKRSHNTLIIETEEQRSSNQTITKKNSVPPKTIQDFINPIVRVSITREDIQNACALLCTVDGRPFSLMNDIGFKRILNPLIEGLGCENFTNPQNVSDDVVAKSKKVVEKIKEETKGKMIALKIDGLTHLNRSFIGVNIQFITDGHLVLRTLATEEMFACHTAANLKDTILFVLNQFDNGRNMVKFVELLSNENIPEELYDDSSYENETDVDNDLSFMNDVNFENKCISVRCVAHTLLSAVLTDKNCSKTIGFARNLVKKLKEKNLRKPPIDCPTLWSSSYKMLAYLVEDAVYHFCSTYAVANSDLYLDQKVWDSICEIESLLEPAEVATTKLQSQNLVFGDFYHI</sequence>
<dbReference type="RefSeq" id="XP_065724552.1">
    <property type="nucleotide sequence ID" value="XM_065868480.1"/>
</dbReference>
<dbReference type="RefSeq" id="XP_065724549.1">
    <property type="nucleotide sequence ID" value="XM_065868477.1"/>
</dbReference>
<dbReference type="PANTHER" id="PTHR46169">
    <property type="entry name" value="DNA REPLICATION-RELATED ELEMENT FACTOR, ISOFORM A"/>
    <property type="match status" value="1"/>
</dbReference>